<evidence type="ECO:0000256" key="2">
    <source>
        <dbReference type="SAM" id="SignalP"/>
    </source>
</evidence>
<accession>A0A6P2C4Y6</accession>
<proteinExistence type="predicted"/>
<keyword evidence="4" id="KW-1185">Reference proteome</keyword>
<reference evidence="3 4" key="1">
    <citation type="submission" date="2018-11" db="EMBL/GenBank/DDBJ databases">
        <title>Trebonia kvetii gen.nov., sp.nov., a novel acidophilic actinobacterium, and proposal of the new actinobacterial family Treboniaceae fam. nov.</title>
        <authorList>
            <person name="Rapoport D."/>
            <person name="Sagova-Mareckova M."/>
            <person name="Sedlacek I."/>
            <person name="Provaznik J."/>
            <person name="Kralova S."/>
            <person name="Pavlinic D."/>
            <person name="Benes V."/>
            <person name="Kopecky J."/>
        </authorList>
    </citation>
    <scope>NUCLEOTIDE SEQUENCE [LARGE SCALE GENOMIC DNA]</scope>
    <source>
        <strain evidence="3 4">15Tr583</strain>
    </source>
</reference>
<feature type="chain" id="PRO_5039423133" evidence="2">
    <location>
        <begin position="25"/>
        <end position="511"/>
    </location>
</feature>
<dbReference type="Gene3D" id="3.40.190.10">
    <property type="entry name" value="Periplasmic binding protein-like II"/>
    <property type="match status" value="2"/>
</dbReference>
<dbReference type="OrthoDB" id="358201at2"/>
<dbReference type="Pfam" id="PF13416">
    <property type="entry name" value="SBP_bac_8"/>
    <property type="match status" value="1"/>
</dbReference>
<dbReference type="SUPFAM" id="SSF53850">
    <property type="entry name" value="Periplasmic binding protein-like II"/>
    <property type="match status" value="1"/>
</dbReference>
<dbReference type="PROSITE" id="PS51257">
    <property type="entry name" value="PROKAR_LIPOPROTEIN"/>
    <property type="match status" value="1"/>
</dbReference>
<dbReference type="InterPro" id="IPR006059">
    <property type="entry name" value="SBP"/>
</dbReference>
<comment type="caution">
    <text evidence="3">The sequence shown here is derived from an EMBL/GenBank/DDBJ whole genome shotgun (WGS) entry which is preliminary data.</text>
</comment>
<evidence type="ECO:0000256" key="1">
    <source>
        <dbReference type="SAM" id="MobiDB-lite"/>
    </source>
</evidence>
<dbReference type="EMBL" id="RPFW01000003">
    <property type="protein sequence ID" value="TVZ04573.1"/>
    <property type="molecule type" value="Genomic_DNA"/>
</dbReference>
<dbReference type="AlphaFoldDB" id="A0A6P2C4Y6"/>
<keyword evidence="2" id="KW-0732">Signal</keyword>
<dbReference type="Proteomes" id="UP000460272">
    <property type="component" value="Unassembled WGS sequence"/>
</dbReference>
<evidence type="ECO:0000313" key="4">
    <source>
        <dbReference type="Proteomes" id="UP000460272"/>
    </source>
</evidence>
<feature type="signal peptide" evidence="2">
    <location>
        <begin position="1"/>
        <end position="24"/>
    </location>
</feature>
<dbReference type="RefSeq" id="WP_145854659.1">
    <property type="nucleotide sequence ID" value="NZ_RPFW01000003.1"/>
</dbReference>
<feature type="compositionally biased region" description="Low complexity" evidence="1">
    <location>
        <begin position="30"/>
        <end position="46"/>
    </location>
</feature>
<gene>
    <name evidence="3" type="ORF">EAS64_19675</name>
</gene>
<name>A0A6P2C4Y6_9ACTN</name>
<protein>
    <submittedName>
        <fullName evidence="3">Extracellular solute-binding protein</fullName>
    </submittedName>
</protein>
<organism evidence="3 4">
    <name type="scientific">Trebonia kvetii</name>
    <dbReference type="NCBI Taxonomy" id="2480626"/>
    <lineage>
        <taxon>Bacteria</taxon>
        <taxon>Bacillati</taxon>
        <taxon>Actinomycetota</taxon>
        <taxon>Actinomycetes</taxon>
        <taxon>Streptosporangiales</taxon>
        <taxon>Treboniaceae</taxon>
        <taxon>Trebonia</taxon>
    </lineage>
</organism>
<evidence type="ECO:0000313" key="3">
    <source>
        <dbReference type="EMBL" id="TVZ04573.1"/>
    </source>
</evidence>
<sequence length="511" mass="52943">MSRRTRKATLVPTGAALLAVGLLAAACTSGGSSSPSSSGGSTGSSSAPVTIKAVLPPNTGPITAADNAGLKQLSDQYQTAHKNVTIDWLPNNTTGITQANAAMESQASGGAAPDVVWEQYGPVTSGALPNGLLQNIKPYLGKPNPYVPGNTSWLSLFTSSTVPYMTSPNGDIDILLGSNVETGMFYSKAAFAKAGITATPTTWADLVTDLGKLKSAGVTPFLFTTGAPCNPSWFERLATSSLLASQVSQFNVNHAQVTTGLDVAVGIKKGIIGMNNPRYAEVWKLLGQLIPYSGNGESTYDACSNPNTTSPPLSPQSQLIQGKVGILWGGSWWIPQLDSAGFSGKYGVFPEPAITTASSPLALGTSTVGVIGGPNGNGEWSITSQKADSSMTPAKTATVMDFMAWLFTPQHLGDWLKISGSGSYIPTETGAPTVNLPGLPGLVPTGKVPVVVDVALDDVLSTASTNSGMRIVQAYVDGQLSYSAFASQWQSLLTSSAQQWASANHVDLSKY</sequence>
<feature type="region of interest" description="Disordered" evidence="1">
    <location>
        <begin position="30"/>
        <end position="49"/>
    </location>
</feature>